<evidence type="ECO:0000256" key="1">
    <source>
        <dbReference type="SAM" id="Coils"/>
    </source>
</evidence>
<feature type="domain" description="MobA/VirD2-like nuclease" evidence="2">
    <location>
        <begin position="47"/>
        <end position="132"/>
    </location>
</feature>
<dbReference type="InterPro" id="IPR005094">
    <property type="entry name" value="Endonuclease_MobA/VirD2"/>
</dbReference>
<protein>
    <submittedName>
        <fullName evidence="3">Mobilization protein</fullName>
    </submittedName>
</protein>
<feature type="coiled-coil region" evidence="1">
    <location>
        <begin position="341"/>
        <end position="368"/>
    </location>
</feature>
<name>A7HZD1_CAMHC</name>
<keyword evidence="1" id="KW-0175">Coiled coil</keyword>
<sequence>MIVKFFNTKKGGGNSAIDYLLDKRVEQGTSRILQGDEQLTRDIIKNMSQKHKTCVGVLSFEEKDIDEQLKFKLMADFEKALMTDEAQGRYNILWVEHNDKGRLELNFVIPKIDLQTKKALNPYYHNADLSRIASWQDIKNIEYNFKNPKDPSKEQTIQGSKKQVEIYKDYEKLDNFLQQEVKNGTLQSRAEIIKLLQDNGVEVTRQGKDYLSIKLPDNTKAKRFKGGIYSDEFRSIESIRTIGDEQKEREREFSQRDNTAELERLRNQFERAYNAKSKYYKREFEKRDRQHKNRYDNYRTGIDEFKANEHKADNFIDNSISSDFFSPISETSRSDIDDSVRNRIDERARQLREREQEAIRTAKRTRADYKPTQKEPIRLNEREYALLADNRKQQQEPIIDENYIREREKRKREAIKRIRELREARERQRNTELEASIKPSFERLREVREGIKQQHERHTIFADIFRQSEASFRKHITGRIQEFGRQFQRNITEFGETLREQGKRSIKSGIDEVRAFINKHKRELERVLEKGKTKA</sequence>
<dbReference type="Pfam" id="PF03432">
    <property type="entry name" value="Relaxase"/>
    <property type="match status" value="1"/>
</dbReference>
<proteinExistence type="predicted"/>
<reference evidence="4" key="1">
    <citation type="submission" date="2007-07" db="EMBL/GenBank/DDBJ databases">
        <title>Complete genome sequence of Campylobacter hominis ATCC BAA-381, a commensal isolated from the human gastrointestinal tract.</title>
        <authorList>
            <person name="Fouts D.E."/>
            <person name="Mongodin E.F."/>
            <person name="Puiu D."/>
            <person name="Sebastian Y."/>
            <person name="Miller W.G."/>
            <person name="Mandrell R.E."/>
            <person name="Nelson K.E."/>
        </authorList>
    </citation>
    <scope>NUCLEOTIDE SEQUENCE [LARGE SCALE GENOMIC DNA]</scope>
    <source>
        <strain evidence="4">ATCC BAA-381 / LMG 19568 / NCTC 13146 / CH001A</strain>
        <plasmid evidence="4">Plasmid pCH4</plasmid>
    </source>
</reference>
<keyword evidence="4" id="KW-1185">Reference proteome</keyword>
<dbReference type="OrthoDB" id="5351104at2"/>
<evidence type="ECO:0000259" key="2">
    <source>
        <dbReference type="Pfam" id="PF03432"/>
    </source>
</evidence>
<evidence type="ECO:0000313" key="4">
    <source>
        <dbReference type="Proteomes" id="UP000002407"/>
    </source>
</evidence>
<dbReference type="RefSeq" id="WP_011991467.1">
    <property type="nucleotide sequence ID" value="NC_009713.1"/>
</dbReference>
<dbReference type="KEGG" id="cha:CHAB381_A0005"/>
<keyword evidence="3" id="KW-0614">Plasmid</keyword>
<dbReference type="eggNOG" id="ENOG502ZYSX">
    <property type="taxonomic scope" value="Bacteria"/>
</dbReference>
<organism evidence="3 4">
    <name type="scientific">Campylobacter hominis (strain ATCC BAA-381 / DSM 21671 / CCUG 45161 / LMG 19568 / NCTC 13146 / CH001A)</name>
    <dbReference type="NCBI Taxonomy" id="360107"/>
    <lineage>
        <taxon>Bacteria</taxon>
        <taxon>Pseudomonadati</taxon>
        <taxon>Campylobacterota</taxon>
        <taxon>Epsilonproteobacteria</taxon>
        <taxon>Campylobacterales</taxon>
        <taxon>Campylobacteraceae</taxon>
        <taxon>Campylobacter</taxon>
    </lineage>
</organism>
<dbReference type="HOGENOM" id="CLU_038132_0_0_7"/>
<geneLocation type="plasmid" evidence="3 4">
    <name>pCH4</name>
</geneLocation>
<gene>
    <name evidence="3" type="ordered locus">CHAB381_A0005</name>
</gene>
<dbReference type="Proteomes" id="UP000002407">
    <property type="component" value="Plasmid pCH4"/>
</dbReference>
<dbReference type="AlphaFoldDB" id="A7HZD1"/>
<evidence type="ECO:0000313" key="3">
    <source>
        <dbReference type="EMBL" id="ABS50880.1"/>
    </source>
</evidence>
<dbReference type="EMBL" id="CP000775">
    <property type="protein sequence ID" value="ABS50880.1"/>
    <property type="molecule type" value="Genomic_DNA"/>
</dbReference>
<feature type="coiled-coil region" evidence="1">
    <location>
        <begin position="404"/>
        <end position="431"/>
    </location>
</feature>
<accession>A7HZD1</accession>